<reference evidence="8" key="1">
    <citation type="submission" date="2018-04" db="EMBL/GenBank/DDBJ databases">
        <title>Molecular characterization and expression analysis of IL-22 and its two receptors genes in yellow catfish (Pelteobagrus filvidraco) in response to Edwardsiella ictaluri challenge.</title>
        <authorList>
            <person name="Jiang R."/>
            <person name="Zhang G.R."/>
            <person name="Zhu D.M."/>
            <person name="Shi Z.C."/>
            <person name="Liao C.L."/>
            <person name="Fan Q.X."/>
            <person name="J W."/>
            <person name="Wei K.J."/>
        </authorList>
    </citation>
    <scope>NUCLEOTIDE SEQUENCE</scope>
</reference>
<dbReference type="PANTHER" id="PTHR20859">
    <property type="entry name" value="INTERFERON/INTERLEUKIN RECEPTOR"/>
    <property type="match status" value="1"/>
</dbReference>
<keyword evidence="2 5" id="KW-0732">Signal</keyword>
<feature type="signal peptide" evidence="5">
    <location>
        <begin position="1"/>
        <end position="19"/>
    </location>
</feature>
<organism evidence="8">
    <name type="scientific">Tachysurus fulvidraco</name>
    <name type="common">Yellow catfish</name>
    <name type="synonym">Pimelodus fulvidraco</name>
    <dbReference type="NCBI Taxonomy" id="1234273"/>
    <lineage>
        <taxon>Eukaryota</taxon>
        <taxon>Metazoa</taxon>
        <taxon>Chordata</taxon>
        <taxon>Craniata</taxon>
        <taxon>Vertebrata</taxon>
        <taxon>Euteleostomi</taxon>
        <taxon>Actinopterygii</taxon>
        <taxon>Neopterygii</taxon>
        <taxon>Teleostei</taxon>
        <taxon>Ostariophysi</taxon>
        <taxon>Siluriformes</taxon>
        <taxon>Bagridae</taxon>
        <taxon>Tachysurus</taxon>
    </lineage>
</organism>
<protein>
    <submittedName>
        <fullName evidence="8">Interleukin 22 receptor subunit alpha 2</fullName>
    </submittedName>
</protein>
<dbReference type="Gene3D" id="2.60.40.10">
    <property type="entry name" value="Immunoglobulins"/>
    <property type="match status" value="2"/>
</dbReference>
<dbReference type="AlphaFoldDB" id="A0A2U9QJG4"/>
<evidence type="ECO:0000256" key="5">
    <source>
        <dbReference type="SAM" id="SignalP"/>
    </source>
</evidence>
<comment type="similarity">
    <text evidence="1">Belongs to the type II cytokine receptor family.</text>
</comment>
<feature type="domain" description="Interferon/interleukin receptor" evidence="7">
    <location>
        <begin position="125"/>
        <end position="228"/>
    </location>
</feature>
<evidence type="ECO:0000256" key="3">
    <source>
        <dbReference type="ARBA" id="ARBA00023157"/>
    </source>
</evidence>
<dbReference type="GeneID" id="113661091"/>
<name>A0A2U9QJG4_TACFU</name>
<evidence type="ECO:0000259" key="7">
    <source>
        <dbReference type="Pfam" id="PF09294"/>
    </source>
</evidence>
<evidence type="ECO:0000256" key="1">
    <source>
        <dbReference type="ARBA" id="ARBA00005399"/>
    </source>
</evidence>
<keyword evidence="3" id="KW-1015">Disulfide bond</keyword>
<feature type="chain" id="PRO_5016140102" evidence="5">
    <location>
        <begin position="20"/>
        <end position="229"/>
    </location>
</feature>
<dbReference type="GO" id="GO:0005886">
    <property type="term" value="C:plasma membrane"/>
    <property type="evidence" value="ECO:0007669"/>
    <property type="project" value="TreeGrafter"/>
</dbReference>
<dbReference type="PANTHER" id="PTHR20859:SF53">
    <property type="entry name" value="INTERLEUKIN-22 RECEPTOR SUBUNIT ALPHA-1"/>
    <property type="match status" value="1"/>
</dbReference>
<dbReference type="InterPro" id="IPR015373">
    <property type="entry name" value="Interferon/interleukin_rcp_dom"/>
</dbReference>
<dbReference type="Pfam" id="PF01108">
    <property type="entry name" value="Tissue_fac"/>
    <property type="match status" value="1"/>
</dbReference>
<proteinExistence type="evidence at transcript level"/>
<feature type="domain" description="Fibronectin type-III" evidence="6">
    <location>
        <begin position="8"/>
        <end position="113"/>
    </location>
</feature>
<evidence type="ECO:0000313" key="8">
    <source>
        <dbReference type="EMBL" id="AWU48779.1"/>
    </source>
</evidence>
<gene>
    <name evidence="8" type="primary">IL22RA2</name>
</gene>
<dbReference type="Pfam" id="PF09294">
    <property type="entry name" value="Interfer-bind"/>
    <property type="match status" value="1"/>
</dbReference>
<dbReference type="FunFam" id="2.60.40.10:FF:000348">
    <property type="entry name" value="Interleukin 20 receptor subunit alpha"/>
    <property type="match status" value="1"/>
</dbReference>
<dbReference type="InterPro" id="IPR013783">
    <property type="entry name" value="Ig-like_fold"/>
</dbReference>
<dbReference type="InterPro" id="IPR036116">
    <property type="entry name" value="FN3_sf"/>
</dbReference>
<accession>A0A2U9QJG4</accession>
<dbReference type="EMBL" id="MH211422">
    <property type="protein sequence ID" value="AWU48779.1"/>
    <property type="molecule type" value="mRNA"/>
</dbReference>
<dbReference type="CDD" id="cd00063">
    <property type="entry name" value="FN3"/>
    <property type="match status" value="1"/>
</dbReference>
<dbReference type="OrthoDB" id="10007376at2759"/>
<dbReference type="SUPFAM" id="SSF49265">
    <property type="entry name" value="Fibronectin type III"/>
    <property type="match status" value="2"/>
</dbReference>
<dbReference type="InterPro" id="IPR003961">
    <property type="entry name" value="FN3_dom"/>
</dbReference>
<dbReference type="SMR" id="A0A2U9QJG4"/>
<dbReference type="InterPro" id="IPR050650">
    <property type="entry name" value="Type-II_Cytokine-TF_Rcpt"/>
</dbReference>
<evidence type="ECO:0000256" key="2">
    <source>
        <dbReference type="ARBA" id="ARBA00022729"/>
    </source>
</evidence>
<evidence type="ECO:0000259" key="6">
    <source>
        <dbReference type="Pfam" id="PF01108"/>
    </source>
</evidence>
<dbReference type="RefSeq" id="XP_027030858.1">
    <property type="nucleotide sequence ID" value="XM_027175057.2"/>
</dbReference>
<keyword evidence="4 8" id="KW-0675">Receptor</keyword>
<dbReference type="GO" id="GO:0004896">
    <property type="term" value="F:cytokine receptor activity"/>
    <property type="evidence" value="ECO:0007669"/>
    <property type="project" value="TreeGrafter"/>
</dbReference>
<evidence type="ECO:0000256" key="4">
    <source>
        <dbReference type="ARBA" id="ARBA00023170"/>
    </source>
</evidence>
<sequence>MCILSTLLLLWNVALFCRAEGDVQLLDYTAPFQVEFHSVNFRNVLHWKHHPEAPGGLRYFVQYKVYGDKQWIVCESCQATHKLQCDLSQETSDPRQWYYARVQAQSSKGLSPWVTSARFYPQWDTTFSPPKFKLNVTEQGIVVWIRPPRTPVHGQRNSRVSVTKLLKLIFRIYLIHDGLEQIHETNSCQRKLLIEHLYPQTTYCIQAVTVMPLSGITSPRSPESCISTL</sequence>